<sequence length="97" mass="10575">MAHWRGSYLGPSIALLLFPTNEADALSCSYRLTTVPCPLYPGCFRWVVSSADGFFSEQSAYPYATKAAASIVGRVRMADLSNGRQETEPLISEPKSP</sequence>
<dbReference type="EMBL" id="FNHS01000027">
    <property type="protein sequence ID" value="SDO56127.1"/>
    <property type="molecule type" value="Genomic_DNA"/>
</dbReference>
<protein>
    <submittedName>
        <fullName evidence="1">Uncharacterized protein</fullName>
    </submittedName>
</protein>
<proteinExistence type="predicted"/>
<keyword evidence="2" id="KW-1185">Reference proteome</keyword>
<evidence type="ECO:0000313" key="2">
    <source>
        <dbReference type="Proteomes" id="UP000198704"/>
    </source>
</evidence>
<accession>A0A1H0KJK5</accession>
<evidence type="ECO:0000313" key="1">
    <source>
        <dbReference type="EMBL" id="SDO56127.1"/>
    </source>
</evidence>
<reference evidence="2" key="1">
    <citation type="submission" date="2016-10" db="EMBL/GenBank/DDBJ databases">
        <authorList>
            <person name="Varghese N."/>
            <person name="Submissions S."/>
        </authorList>
    </citation>
    <scope>NUCLEOTIDE SEQUENCE [LARGE SCALE GENOMIC DNA]</scope>
    <source>
        <strain evidence="2">BL47</strain>
    </source>
</reference>
<name>A0A1H0KJK5_9HYPH</name>
<dbReference type="Proteomes" id="UP000198704">
    <property type="component" value="Unassembled WGS sequence"/>
</dbReference>
<gene>
    <name evidence="1" type="ORF">SAMN05216360_12741</name>
</gene>
<organism evidence="1 2">
    <name type="scientific">Methylobacterium phyllostachyos</name>
    <dbReference type="NCBI Taxonomy" id="582672"/>
    <lineage>
        <taxon>Bacteria</taxon>
        <taxon>Pseudomonadati</taxon>
        <taxon>Pseudomonadota</taxon>
        <taxon>Alphaproteobacteria</taxon>
        <taxon>Hyphomicrobiales</taxon>
        <taxon>Methylobacteriaceae</taxon>
        <taxon>Methylobacterium</taxon>
    </lineage>
</organism>
<dbReference type="AlphaFoldDB" id="A0A1H0KJK5"/>